<evidence type="ECO:0000256" key="6">
    <source>
        <dbReference type="ARBA" id="ARBA00022605"/>
    </source>
</evidence>
<dbReference type="STRING" id="1416806.CAL12_27090"/>
<dbReference type="OrthoDB" id="9782828at2"/>
<sequence>METPSPAHEPSPAFRGIWIPLVTPFRHGEVDQAALRRLVRHYRAAGVHGLVACGSTGEAAALDAGEQLLVLDTILDEAAGLPVAMGLSGNHLNHAVARIREFSARPLAGVLASAPAYVRPAQDGLRVWFETLADAARAPLVLYDIPYRTGATLETATLLALAAHPNIVAIKDCGGSLDKTIALIADGRLAVMAGEDLQALTTLGLGGAGAIIATAHVRPDLYVAMFDAADAGRWTDARAIFHALAPLIRLLYAHPNPGPLKAVLAAVHGCEDTPRAPMTAPGADLRAALAAAVAALPSAGK</sequence>
<evidence type="ECO:0000256" key="1">
    <source>
        <dbReference type="ARBA" id="ARBA00003294"/>
    </source>
</evidence>
<gene>
    <name evidence="12" type="primary">dapA</name>
    <name evidence="16" type="ORF">CAL12_27090</name>
</gene>
<feature type="site" description="Part of a proton relay during catalysis" evidence="12">
    <location>
        <position position="55"/>
    </location>
</feature>
<feature type="binding site" evidence="12 15">
    <location>
        <position position="56"/>
    </location>
    <ligand>
        <name>pyruvate</name>
        <dbReference type="ChEBI" id="CHEBI:15361"/>
    </ligand>
</feature>
<dbReference type="CDD" id="cd00950">
    <property type="entry name" value="DHDPS"/>
    <property type="match status" value="1"/>
</dbReference>
<feature type="active site" description="Proton donor/acceptor" evidence="12 14">
    <location>
        <position position="143"/>
    </location>
</feature>
<keyword evidence="6 12" id="KW-0028">Amino-acid biosynthesis</keyword>
<comment type="subunit">
    <text evidence="12">Homotetramer; dimer of dimers.</text>
</comment>
<feature type="binding site" evidence="12 15">
    <location>
        <position position="211"/>
    </location>
    <ligand>
        <name>pyruvate</name>
        <dbReference type="ChEBI" id="CHEBI:15361"/>
    </ligand>
</feature>
<dbReference type="PIRSF" id="PIRSF001365">
    <property type="entry name" value="DHDPS"/>
    <property type="match status" value="1"/>
</dbReference>
<dbReference type="Proteomes" id="UP000194151">
    <property type="component" value="Chromosome"/>
</dbReference>
<dbReference type="HAMAP" id="MF_00418">
    <property type="entry name" value="DapA"/>
    <property type="match status" value="1"/>
</dbReference>
<dbReference type="KEGG" id="bgv:CAL12_27090"/>
<evidence type="ECO:0000256" key="13">
    <source>
        <dbReference type="PIRNR" id="PIRNR001365"/>
    </source>
</evidence>
<dbReference type="EC" id="4.3.3.7" evidence="4 12"/>
<comment type="caution">
    <text evidence="12">Was originally thought to be a dihydrodipicolinate synthase (DHDPS), catalyzing the condensation of (S)-aspartate-beta-semialdehyde [(S)-ASA] and pyruvate to dihydrodipicolinate (DHDP). However, it was shown in E.coli that the product of the enzymatic reaction is not dihydrodipicolinate but in fact (4S)-4-hydroxy-2,3,4,5-tetrahydro-(2S)-dipicolinic acid (HTPA), and that the consecutive dehydration reaction leading to DHDP is not spontaneous but catalyzed by DapB.</text>
</comment>
<dbReference type="EMBL" id="CP021108">
    <property type="protein sequence ID" value="ARP84119.1"/>
    <property type="molecule type" value="Genomic_DNA"/>
</dbReference>
<evidence type="ECO:0000256" key="15">
    <source>
        <dbReference type="PIRSR" id="PIRSR001365-2"/>
    </source>
</evidence>
<dbReference type="Gene3D" id="3.20.20.70">
    <property type="entry name" value="Aldolase class I"/>
    <property type="match status" value="1"/>
</dbReference>
<keyword evidence="7 12" id="KW-0220">Diaminopimelate biosynthesis</keyword>
<dbReference type="PROSITE" id="PS00665">
    <property type="entry name" value="DHDPS_1"/>
    <property type="match status" value="1"/>
</dbReference>
<feature type="site" description="Part of a proton relay during catalysis" evidence="12">
    <location>
        <position position="117"/>
    </location>
</feature>
<accession>A0A1W6YT85</accession>
<organism evidence="16 17">
    <name type="scientific">Bordetella genomosp. 8</name>
    <dbReference type="NCBI Taxonomy" id="1416806"/>
    <lineage>
        <taxon>Bacteria</taxon>
        <taxon>Pseudomonadati</taxon>
        <taxon>Pseudomonadota</taxon>
        <taxon>Betaproteobacteria</taxon>
        <taxon>Burkholderiales</taxon>
        <taxon>Alcaligenaceae</taxon>
        <taxon>Bordetella</taxon>
    </lineage>
</organism>
<comment type="function">
    <text evidence="1 12">Catalyzes the condensation of (S)-aspartate-beta-semialdehyde [(S)-ASA] and pyruvate to 4-hydroxy-tetrahydrodipicolinate (HTPA).</text>
</comment>
<dbReference type="GO" id="GO:0019877">
    <property type="term" value="P:diaminopimelate biosynthetic process"/>
    <property type="evidence" value="ECO:0007669"/>
    <property type="project" value="UniProtKB-UniRule"/>
</dbReference>
<evidence type="ECO:0000256" key="8">
    <source>
        <dbReference type="ARBA" id="ARBA00023154"/>
    </source>
</evidence>
<dbReference type="SUPFAM" id="SSF51569">
    <property type="entry name" value="Aldolase"/>
    <property type="match status" value="1"/>
</dbReference>
<keyword evidence="10 12" id="KW-0704">Schiff base</keyword>
<evidence type="ECO:0000256" key="5">
    <source>
        <dbReference type="ARBA" id="ARBA00022490"/>
    </source>
</evidence>
<dbReference type="PANTHER" id="PTHR12128:SF66">
    <property type="entry name" value="4-HYDROXY-2-OXOGLUTARATE ALDOLASE, MITOCHONDRIAL"/>
    <property type="match status" value="1"/>
</dbReference>
<evidence type="ECO:0000256" key="9">
    <source>
        <dbReference type="ARBA" id="ARBA00023239"/>
    </source>
</evidence>
<comment type="pathway">
    <text evidence="2 12">Amino-acid biosynthesis; L-lysine biosynthesis via DAP pathway; (S)-tetrahydrodipicolinate from L-aspartate: step 3/4.</text>
</comment>
<evidence type="ECO:0000256" key="11">
    <source>
        <dbReference type="ARBA" id="ARBA00047836"/>
    </source>
</evidence>
<evidence type="ECO:0000256" key="2">
    <source>
        <dbReference type="ARBA" id="ARBA00005120"/>
    </source>
</evidence>
<evidence type="ECO:0000313" key="16">
    <source>
        <dbReference type="EMBL" id="ARP84119.1"/>
    </source>
</evidence>
<keyword evidence="9 12" id="KW-0456">Lyase</keyword>
<dbReference type="GO" id="GO:0005737">
    <property type="term" value="C:cytoplasm"/>
    <property type="evidence" value="ECO:0007669"/>
    <property type="project" value="UniProtKB-SubCell"/>
</dbReference>
<evidence type="ECO:0000256" key="14">
    <source>
        <dbReference type="PIRSR" id="PIRSR001365-1"/>
    </source>
</evidence>
<comment type="subcellular location">
    <subcellularLocation>
        <location evidence="12">Cytoplasm</location>
    </subcellularLocation>
</comment>
<dbReference type="PRINTS" id="PR00146">
    <property type="entry name" value="DHPICSNTHASE"/>
</dbReference>
<name>A0A1W6YT85_9BORD</name>
<reference evidence="16 17" key="1">
    <citation type="submission" date="2017-05" db="EMBL/GenBank/DDBJ databases">
        <title>Complete and WGS of Bordetella genogroups.</title>
        <authorList>
            <person name="Spilker T."/>
            <person name="LiPuma J."/>
        </authorList>
    </citation>
    <scope>NUCLEOTIDE SEQUENCE [LARGE SCALE GENOMIC DNA]</scope>
    <source>
        <strain evidence="16 17">AU19157</strain>
    </source>
</reference>
<keyword evidence="17" id="KW-1185">Reference proteome</keyword>
<dbReference type="InterPro" id="IPR002220">
    <property type="entry name" value="DapA-like"/>
</dbReference>
<dbReference type="NCBIfam" id="TIGR00674">
    <property type="entry name" value="dapA"/>
    <property type="match status" value="1"/>
</dbReference>
<dbReference type="PROSITE" id="PS00666">
    <property type="entry name" value="DHDPS_2"/>
    <property type="match status" value="1"/>
</dbReference>
<protein>
    <recommendedName>
        <fullName evidence="4 12">4-hydroxy-tetrahydrodipicolinate synthase</fullName>
        <shortName evidence="12">HTPA synthase</shortName>
        <ecNumber evidence="4 12">4.3.3.7</ecNumber>
    </recommendedName>
</protein>
<evidence type="ECO:0000256" key="7">
    <source>
        <dbReference type="ARBA" id="ARBA00022915"/>
    </source>
</evidence>
<dbReference type="RefSeq" id="WP_086067444.1">
    <property type="nucleotide sequence ID" value="NZ_CP021108.1"/>
</dbReference>
<evidence type="ECO:0000313" key="17">
    <source>
        <dbReference type="Proteomes" id="UP000194151"/>
    </source>
</evidence>
<evidence type="ECO:0000256" key="4">
    <source>
        <dbReference type="ARBA" id="ARBA00012086"/>
    </source>
</evidence>
<comment type="similarity">
    <text evidence="3 12 13">Belongs to the DapA family.</text>
</comment>
<keyword evidence="5 12" id="KW-0963">Cytoplasm</keyword>
<dbReference type="InterPro" id="IPR020624">
    <property type="entry name" value="Schiff_base-form_aldolases_CS"/>
</dbReference>
<proteinExistence type="inferred from homology"/>
<feature type="active site" description="Schiff-base intermediate with substrate" evidence="12 14">
    <location>
        <position position="171"/>
    </location>
</feature>
<comment type="catalytic activity">
    <reaction evidence="11 12">
        <text>L-aspartate 4-semialdehyde + pyruvate = (2S,4S)-4-hydroxy-2,3,4,5-tetrahydrodipicolinate + H2O + H(+)</text>
        <dbReference type="Rhea" id="RHEA:34171"/>
        <dbReference type="ChEBI" id="CHEBI:15361"/>
        <dbReference type="ChEBI" id="CHEBI:15377"/>
        <dbReference type="ChEBI" id="CHEBI:15378"/>
        <dbReference type="ChEBI" id="CHEBI:67139"/>
        <dbReference type="ChEBI" id="CHEBI:537519"/>
        <dbReference type="EC" id="4.3.3.7"/>
    </reaction>
</comment>
<dbReference type="InterPro" id="IPR020625">
    <property type="entry name" value="Schiff_base-form_aldolases_AS"/>
</dbReference>
<dbReference type="UniPathway" id="UPA00034">
    <property type="reaction ID" value="UER00017"/>
</dbReference>
<dbReference type="GO" id="GO:0008840">
    <property type="term" value="F:4-hydroxy-tetrahydrodipicolinate synthase activity"/>
    <property type="evidence" value="ECO:0007669"/>
    <property type="project" value="UniProtKB-UniRule"/>
</dbReference>
<keyword evidence="8 12" id="KW-0457">Lysine biosynthesis</keyword>
<dbReference type="AlphaFoldDB" id="A0A1W6YT85"/>
<evidence type="ECO:0000256" key="12">
    <source>
        <dbReference type="HAMAP-Rule" id="MF_00418"/>
    </source>
</evidence>
<evidence type="ECO:0000256" key="10">
    <source>
        <dbReference type="ARBA" id="ARBA00023270"/>
    </source>
</evidence>
<evidence type="ECO:0000256" key="3">
    <source>
        <dbReference type="ARBA" id="ARBA00007592"/>
    </source>
</evidence>
<dbReference type="GO" id="GO:0009089">
    <property type="term" value="P:lysine biosynthetic process via diaminopimelate"/>
    <property type="evidence" value="ECO:0007669"/>
    <property type="project" value="UniProtKB-UniRule"/>
</dbReference>
<dbReference type="InterPro" id="IPR013785">
    <property type="entry name" value="Aldolase_TIM"/>
</dbReference>
<dbReference type="Pfam" id="PF00701">
    <property type="entry name" value="DHDPS"/>
    <property type="match status" value="1"/>
</dbReference>
<dbReference type="InterPro" id="IPR005263">
    <property type="entry name" value="DapA"/>
</dbReference>
<dbReference type="SMART" id="SM01130">
    <property type="entry name" value="DHDPS"/>
    <property type="match status" value="1"/>
</dbReference>
<dbReference type="PANTHER" id="PTHR12128">
    <property type="entry name" value="DIHYDRODIPICOLINATE SYNTHASE"/>
    <property type="match status" value="1"/>
</dbReference>